<dbReference type="AlphaFoldDB" id="A0A420ZC49"/>
<gene>
    <name evidence="2" type="ORF">DRH29_03160</name>
</gene>
<dbReference type="Proteomes" id="UP000281261">
    <property type="component" value="Unassembled WGS sequence"/>
</dbReference>
<keyword evidence="1" id="KW-0472">Membrane</keyword>
<name>A0A420ZC49_UNCK3</name>
<evidence type="ECO:0000313" key="2">
    <source>
        <dbReference type="EMBL" id="RLC37052.1"/>
    </source>
</evidence>
<dbReference type="EMBL" id="QMNG01000014">
    <property type="protein sequence ID" value="RLC37052.1"/>
    <property type="molecule type" value="Genomic_DNA"/>
</dbReference>
<organism evidence="2 3">
    <name type="scientific">candidate division Kazan bacterium</name>
    <dbReference type="NCBI Taxonomy" id="2202143"/>
    <lineage>
        <taxon>Bacteria</taxon>
        <taxon>Bacteria division Kazan-3B-28</taxon>
    </lineage>
</organism>
<reference evidence="2 3" key="1">
    <citation type="submission" date="2018-06" db="EMBL/GenBank/DDBJ databases">
        <title>Extensive metabolic versatility and redundancy in microbially diverse, dynamic hydrothermal sediments.</title>
        <authorList>
            <person name="Dombrowski N."/>
            <person name="Teske A."/>
            <person name="Baker B.J."/>
        </authorList>
    </citation>
    <scope>NUCLEOTIDE SEQUENCE [LARGE SCALE GENOMIC DNA]</scope>
    <source>
        <strain evidence="2">B79_G16</strain>
    </source>
</reference>
<keyword evidence="1" id="KW-0812">Transmembrane</keyword>
<proteinExistence type="predicted"/>
<evidence type="ECO:0000313" key="3">
    <source>
        <dbReference type="Proteomes" id="UP000281261"/>
    </source>
</evidence>
<evidence type="ECO:0000256" key="1">
    <source>
        <dbReference type="SAM" id="Phobius"/>
    </source>
</evidence>
<comment type="caution">
    <text evidence="2">The sequence shown here is derived from an EMBL/GenBank/DDBJ whole genome shotgun (WGS) entry which is preliminary data.</text>
</comment>
<sequence length="90" mass="10239">MAFLNLFAALWWLWLAITILAFLTAAWQMSKYFSPPEVEPVSPWGESQVFDNIENWVAGFGLGLIGMVGLLLLLVAGFRHLSNYITMVWF</sequence>
<protein>
    <submittedName>
        <fullName evidence="2">Uncharacterized protein</fullName>
    </submittedName>
</protein>
<accession>A0A420ZC49</accession>
<keyword evidence="1" id="KW-1133">Transmembrane helix</keyword>
<feature type="transmembrane region" description="Helical" evidence="1">
    <location>
        <begin position="56"/>
        <end position="78"/>
    </location>
</feature>